<evidence type="ECO:0000313" key="1">
    <source>
        <dbReference type="EMBL" id="KAJ8479808.1"/>
    </source>
</evidence>
<evidence type="ECO:0000313" key="2">
    <source>
        <dbReference type="Proteomes" id="UP001222027"/>
    </source>
</evidence>
<comment type="caution">
    <text evidence="1">The sequence shown here is derived from an EMBL/GenBank/DDBJ whole genome shotgun (WGS) entry which is preliminary data.</text>
</comment>
<name>A0AAV8QQW8_ENSVE</name>
<proteinExistence type="predicted"/>
<dbReference type="EMBL" id="JAQQAF010000006">
    <property type="protein sequence ID" value="KAJ8479808.1"/>
    <property type="molecule type" value="Genomic_DNA"/>
</dbReference>
<dbReference type="AlphaFoldDB" id="A0AAV8QQW8"/>
<accession>A0AAV8QQW8</accession>
<reference evidence="1 2" key="1">
    <citation type="submission" date="2022-12" db="EMBL/GenBank/DDBJ databases">
        <title>Chromosome-scale assembly of the Ensete ventricosum genome.</title>
        <authorList>
            <person name="Dussert Y."/>
            <person name="Stocks J."/>
            <person name="Wendawek A."/>
            <person name="Woldeyes F."/>
            <person name="Nichols R.A."/>
            <person name="Borrell J.S."/>
        </authorList>
    </citation>
    <scope>NUCLEOTIDE SEQUENCE [LARGE SCALE GENOMIC DNA]</scope>
    <source>
        <strain evidence="2">cv. Maze</strain>
        <tissue evidence="1">Seeds</tissue>
    </source>
</reference>
<protein>
    <submittedName>
        <fullName evidence="1">Uncharacterized protein</fullName>
    </submittedName>
</protein>
<dbReference type="Proteomes" id="UP001222027">
    <property type="component" value="Unassembled WGS sequence"/>
</dbReference>
<organism evidence="1 2">
    <name type="scientific">Ensete ventricosum</name>
    <name type="common">Abyssinian banana</name>
    <name type="synonym">Musa ensete</name>
    <dbReference type="NCBI Taxonomy" id="4639"/>
    <lineage>
        <taxon>Eukaryota</taxon>
        <taxon>Viridiplantae</taxon>
        <taxon>Streptophyta</taxon>
        <taxon>Embryophyta</taxon>
        <taxon>Tracheophyta</taxon>
        <taxon>Spermatophyta</taxon>
        <taxon>Magnoliopsida</taxon>
        <taxon>Liliopsida</taxon>
        <taxon>Zingiberales</taxon>
        <taxon>Musaceae</taxon>
        <taxon>Ensete</taxon>
    </lineage>
</organism>
<sequence length="105" mass="12141">MMRLHDVSNRNAYRTGNREWEGETKKSDPWPVFFDRRGRQELRFVQELTRRLSIAVLDISLCPKCTAMVVISARLQLLEKLGNLKGCFANVIKLVLPVMLPANRN</sequence>
<gene>
    <name evidence="1" type="ORF">OPV22_023535</name>
</gene>
<keyword evidence="2" id="KW-1185">Reference proteome</keyword>